<reference evidence="3 4" key="1">
    <citation type="submission" date="2019-11" db="EMBL/GenBank/DDBJ databases">
        <authorList>
            <person name="Dong K."/>
        </authorList>
    </citation>
    <scope>NUCLEOTIDE SEQUENCE [LARGE SCALE GENOMIC DNA]</scope>
    <source>
        <strain evidence="3 4">NBRC 112902</strain>
    </source>
</reference>
<protein>
    <submittedName>
        <fullName evidence="3">PaaX family transcriptional regulator</fullName>
    </submittedName>
</protein>
<organism evidence="3 4">
    <name type="scientific">Paracoccus litorisediminis</name>
    <dbReference type="NCBI Taxonomy" id="2006130"/>
    <lineage>
        <taxon>Bacteria</taxon>
        <taxon>Pseudomonadati</taxon>
        <taxon>Pseudomonadota</taxon>
        <taxon>Alphaproteobacteria</taxon>
        <taxon>Rhodobacterales</taxon>
        <taxon>Paracoccaceae</taxon>
        <taxon>Paracoccus</taxon>
    </lineage>
</organism>
<accession>A0A844HKI9</accession>
<dbReference type="EMBL" id="WMIG01000008">
    <property type="protein sequence ID" value="MTH60440.1"/>
    <property type="molecule type" value="Genomic_DNA"/>
</dbReference>
<dbReference type="PIRSF" id="PIRSF020623">
    <property type="entry name" value="PaaX"/>
    <property type="match status" value="1"/>
</dbReference>
<proteinExistence type="predicted"/>
<evidence type="ECO:0000313" key="4">
    <source>
        <dbReference type="Proteomes" id="UP000449846"/>
    </source>
</evidence>
<dbReference type="InterPro" id="IPR013225">
    <property type="entry name" value="PaaX_C"/>
</dbReference>
<keyword evidence="4" id="KW-1185">Reference proteome</keyword>
<dbReference type="OrthoDB" id="2270427at2"/>
<dbReference type="AlphaFoldDB" id="A0A844HKI9"/>
<dbReference type="InterPro" id="IPR012906">
    <property type="entry name" value="PaaX-like_N"/>
</dbReference>
<sequence>MAEDGLIAGILDGLSLRSAAFIVTIYGDVVLPRGGVLWTGTLIEICERVGINESLVRTAVSRLVAARRLKGERAGRRSYYRLDASAQKEFAEAATLLYAPDIPAHGWQILHAPALSEDDAHRLRMGHLGGQVYIRPDRGQPAPRGAVLFHATDPETLPALAGYWDLSALQTRYLDMLSRFAGLRNAGRLHGLSDADALVARLLLVHVYRNVLLRDPRLPATVLPPDWKGAEARDLFRALYRDLTPKAERHIAARFEGTDGLLTETTPESTTRLAGIA</sequence>
<dbReference type="Pfam" id="PF07848">
    <property type="entry name" value="PaaX"/>
    <property type="match status" value="1"/>
</dbReference>
<dbReference type="PANTHER" id="PTHR30319">
    <property type="entry name" value="PHENYLACETIC ACID REGULATOR-RELATED TRANSCRIPTIONAL REPRESSOR"/>
    <property type="match status" value="1"/>
</dbReference>
<comment type="caution">
    <text evidence="3">The sequence shown here is derived from an EMBL/GenBank/DDBJ whole genome shotgun (WGS) entry which is preliminary data.</text>
</comment>
<evidence type="ECO:0000259" key="1">
    <source>
        <dbReference type="Pfam" id="PF07848"/>
    </source>
</evidence>
<feature type="domain" description="Transcriptional repressor PaaX-like N-terminal" evidence="1">
    <location>
        <begin position="19"/>
        <end position="83"/>
    </location>
</feature>
<feature type="domain" description="Transcriptional repressor PaaX-like C-terminal" evidence="2">
    <location>
        <begin position="164"/>
        <end position="252"/>
    </location>
</feature>
<dbReference type="InterPro" id="IPR011965">
    <property type="entry name" value="PaaX_trns_reg"/>
</dbReference>
<dbReference type="Pfam" id="PF08223">
    <property type="entry name" value="PaaX_C"/>
    <property type="match status" value="1"/>
</dbReference>
<evidence type="ECO:0000259" key="2">
    <source>
        <dbReference type="Pfam" id="PF08223"/>
    </source>
</evidence>
<evidence type="ECO:0000313" key="3">
    <source>
        <dbReference type="EMBL" id="MTH60440.1"/>
    </source>
</evidence>
<dbReference type="RefSeq" id="WP_155040386.1">
    <property type="nucleotide sequence ID" value="NZ_JBHGCD010000011.1"/>
</dbReference>
<dbReference type="InterPro" id="IPR036388">
    <property type="entry name" value="WH-like_DNA-bd_sf"/>
</dbReference>
<name>A0A844HKI9_9RHOB</name>
<dbReference type="SUPFAM" id="SSF46785">
    <property type="entry name" value="Winged helix' DNA-binding domain"/>
    <property type="match status" value="1"/>
</dbReference>
<dbReference type="Gene3D" id="1.10.10.10">
    <property type="entry name" value="Winged helix-like DNA-binding domain superfamily/Winged helix DNA-binding domain"/>
    <property type="match status" value="1"/>
</dbReference>
<dbReference type="Gene3D" id="1.20.58.1460">
    <property type="match status" value="1"/>
</dbReference>
<dbReference type="InterPro" id="IPR036390">
    <property type="entry name" value="WH_DNA-bd_sf"/>
</dbReference>
<gene>
    <name evidence="3" type="ORF">GL300_14585</name>
</gene>
<dbReference type="PANTHER" id="PTHR30319:SF1">
    <property type="entry name" value="TRANSCRIPTIONAL REPRESSOR PAAX"/>
    <property type="match status" value="1"/>
</dbReference>
<dbReference type="GO" id="GO:0006351">
    <property type="term" value="P:DNA-templated transcription"/>
    <property type="evidence" value="ECO:0007669"/>
    <property type="project" value="InterPro"/>
</dbReference>
<dbReference type="Proteomes" id="UP000449846">
    <property type="component" value="Unassembled WGS sequence"/>
</dbReference>